<dbReference type="AlphaFoldDB" id="A0A8D8AC52"/>
<evidence type="ECO:0000256" key="1">
    <source>
        <dbReference type="SAM" id="MobiDB-lite"/>
    </source>
</evidence>
<reference evidence="2" key="1">
    <citation type="submission" date="2021-05" db="EMBL/GenBank/DDBJ databases">
        <authorList>
            <person name="Alioto T."/>
            <person name="Alioto T."/>
            <person name="Gomez Garrido J."/>
        </authorList>
    </citation>
    <scope>NUCLEOTIDE SEQUENCE</scope>
</reference>
<accession>A0A8D8AC52</accession>
<name>A0A8D8AC52_CULPI</name>
<evidence type="ECO:0000313" key="2">
    <source>
        <dbReference type="EMBL" id="CAG6454328.1"/>
    </source>
</evidence>
<feature type="compositionally biased region" description="Low complexity" evidence="1">
    <location>
        <begin position="37"/>
        <end position="46"/>
    </location>
</feature>
<protein>
    <submittedName>
        <fullName evidence="2">(northern house mosquito) hypothetical protein</fullName>
    </submittedName>
</protein>
<feature type="compositionally biased region" description="Basic residues" evidence="1">
    <location>
        <begin position="23"/>
        <end position="36"/>
    </location>
</feature>
<proteinExistence type="predicted"/>
<dbReference type="EMBL" id="HBUE01025757">
    <property type="protein sequence ID" value="CAG6454328.1"/>
    <property type="molecule type" value="Transcribed_RNA"/>
</dbReference>
<organism evidence="2">
    <name type="scientific">Culex pipiens</name>
    <name type="common">House mosquito</name>
    <dbReference type="NCBI Taxonomy" id="7175"/>
    <lineage>
        <taxon>Eukaryota</taxon>
        <taxon>Metazoa</taxon>
        <taxon>Ecdysozoa</taxon>
        <taxon>Arthropoda</taxon>
        <taxon>Hexapoda</taxon>
        <taxon>Insecta</taxon>
        <taxon>Pterygota</taxon>
        <taxon>Neoptera</taxon>
        <taxon>Endopterygota</taxon>
        <taxon>Diptera</taxon>
        <taxon>Nematocera</taxon>
        <taxon>Culicoidea</taxon>
        <taxon>Culicidae</taxon>
        <taxon>Culicinae</taxon>
        <taxon>Culicini</taxon>
        <taxon>Culex</taxon>
        <taxon>Culex</taxon>
    </lineage>
</organism>
<sequence>MHVRARYGRARVLRQEWPALRLCPRHPRPAPARLRHQGAGSAASGRGQRRMSERAKRAGQGAQPDERGPQVAGHKLRAGQLQDGTVQAATAVVPPGLRLPAVPQQQGQAAQPAQVQVQIDPVPERQARRRMGRTGQLRSRRQLSVLSHAHRAAIPPGDLQVNQVQRRSAGWLLSAVGVLCVCSRGTLRSDGGADRP</sequence>
<dbReference type="EMBL" id="HBUE01025755">
    <property type="protein sequence ID" value="CAG6454324.1"/>
    <property type="molecule type" value="Transcribed_RNA"/>
</dbReference>
<feature type="region of interest" description="Disordered" evidence="1">
    <location>
        <begin position="23"/>
        <end position="83"/>
    </location>
</feature>